<organism evidence="3 4">
    <name type="scientific">Acidisarcina polymorpha</name>
    <dbReference type="NCBI Taxonomy" id="2211140"/>
    <lineage>
        <taxon>Bacteria</taxon>
        <taxon>Pseudomonadati</taxon>
        <taxon>Acidobacteriota</taxon>
        <taxon>Terriglobia</taxon>
        <taxon>Terriglobales</taxon>
        <taxon>Acidobacteriaceae</taxon>
        <taxon>Acidisarcina</taxon>
    </lineage>
</organism>
<dbReference type="EMBL" id="CP030840">
    <property type="protein sequence ID" value="AXC15589.1"/>
    <property type="molecule type" value="Genomic_DNA"/>
</dbReference>
<sequence>MSSQPQPQPDPMTPPIVDPVDQPYIGPIKLVVDLTNNVDRIVTVHEEIPVAPEGKAGAKEMVLLYPQWIPGYHSPTGPISKLGGIVTTVDARRVQWVRDRANVYAFHIPLTPGAKTVSVDFQYLSPIKRTEGRIEISDKIADLAWYEVLMYPAGYFSRDIPFDTTIKLPNGWKYATALETATDAVEIVTFKTTTLDTLVDSPVYAGSNYKRVDLSPTPTDTVHLNLFADSPQDLEIKPEQLVWHKRLTAEADKLYGSHHYDHYDFLLTLSDKLGVSLEHHQSSENGHPANYFTDWAAGVGGVDLLGHEYAHSWNGKFRRPADLWTANFNVPMRDDLLWVYEGLTRKRPEFPSFLVALQSRTSPHGAHRGVE</sequence>
<evidence type="ECO:0000259" key="2">
    <source>
        <dbReference type="Pfam" id="PF17899"/>
    </source>
</evidence>
<dbReference type="Proteomes" id="UP000253606">
    <property type="component" value="Chromosome"/>
</dbReference>
<evidence type="ECO:0000313" key="4">
    <source>
        <dbReference type="Proteomes" id="UP000253606"/>
    </source>
</evidence>
<accession>A0A2Z5G9A4</accession>
<name>A0A2Z5G9A4_9BACT</name>
<dbReference type="Gene3D" id="1.10.390.10">
    <property type="entry name" value="Neutral Protease Domain 2"/>
    <property type="match status" value="1"/>
</dbReference>
<dbReference type="Pfam" id="PF17899">
    <property type="entry name" value="Peptidase_M61_N"/>
    <property type="match status" value="1"/>
</dbReference>
<gene>
    <name evidence="3" type="ORF">ACPOL_6355</name>
</gene>
<reference evidence="3 4" key="1">
    <citation type="journal article" date="2018" name="Front. Microbiol.">
        <title>Hydrolytic Capabilities as a Key to Environmental Success: Chitinolytic and Cellulolytic Acidobacteria From Acidic Sub-arctic Soils and Boreal Peatlands.</title>
        <authorList>
            <person name="Belova S.E."/>
            <person name="Ravin N.V."/>
            <person name="Pankratov T.A."/>
            <person name="Rakitin A.L."/>
            <person name="Ivanova A.A."/>
            <person name="Beletsky A.V."/>
            <person name="Mardanov A.V."/>
            <person name="Sinninghe Damste J.S."/>
            <person name="Dedysh S.N."/>
        </authorList>
    </citation>
    <scope>NUCLEOTIDE SEQUENCE [LARGE SCALE GENOMIC DNA]</scope>
    <source>
        <strain evidence="3 4">SBC82</strain>
    </source>
</reference>
<dbReference type="Pfam" id="PF05299">
    <property type="entry name" value="Peptidase_M61"/>
    <property type="match status" value="1"/>
</dbReference>
<dbReference type="InterPro" id="IPR040756">
    <property type="entry name" value="Peptidase_M61_N"/>
</dbReference>
<keyword evidence="4" id="KW-1185">Reference proteome</keyword>
<feature type="domain" description="Peptidase M61 catalytic" evidence="1">
    <location>
        <begin position="303"/>
        <end position="345"/>
    </location>
</feature>
<evidence type="ECO:0000259" key="1">
    <source>
        <dbReference type="Pfam" id="PF05299"/>
    </source>
</evidence>
<dbReference type="AlphaFoldDB" id="A0A2Z5G9A4"/>
<protein>
    <submittedName>
        <fullName evidence="3">PDZ domain family protein</fullName>
    </submittedName>
</protein>
<dbReference type="KEGG" id="abas:ACPOL_6355"/>
<dbReference type="InterPro" id="IPR007963">
    <property type="entry name" value="Peptidase_M61_catalytic"/>
</dbReference>
<dbReference type="InterPro" id="IPR027268">
    <property type="entry name" value="Peptidase_M4/M1_CTD_sf"/>
</dbReference>
<feature type="domain" description="Peptidase M61 N-terminal" evidence="2">
    <location>
        <begin position="31"/>
        <end position="206"/>
    </location>
</feature>
<evidence type="ECO:0000313" key="3">
    <source>
        <dbReference type="EMBL" id="AXC15589.1"/>
    </source>
</evidence>
<dbReference type="RefSeq" id="WP_236657101.1">
    <property type="nucleotide sequence ID" value="NZ_CP030840.1"/>
</dbReference>
<proteinExistence type="predicted"/>
<dbReference type="Gene3D" id="2.60.40.3650">
    <property type="match status" value="1"/>
</dbReference>